<dbReference type="RefSeq" id="WP_177714863.1">
    <property type="nucleotide sequence ID" value="NZ_JACRSQ010000007.1"/>
</dbReference>
<evidence type="ECO:0000313" key="8">
    <source>
        <dbReference type="EMBL" id="MBC8543235.1"/>
    </source>
</evidence>
<dbReference type="NCBIfam" id="NF002794">
    <property type="entry name" value="PRK02925.1"/>
    <property type="match status" value="1"/>
</dbReference>
<keyword evidence="9" id="KW-1185">Reference proteome</keyword>
<accession>A0A926DQB1</accession>
<dbReference type="GO" id="GO:0019698">
    <property type="term" value="P:D-galacturonate catabolic process"/>
    <property type="evidence" value="ECO:0007669"/>
    <property type="project" value="TreeGrafter"/>
</dbReference>
<name>A0A926DQB1_9FIRM</name>
<evidence type="ECO:0000313" key="9">
    <source>
        <dbReference type="Proteomes" id="UP000657006"/>
    </source>
</evidence>
<evidence type="ECO:0000256" key="1">
    <source>
        <dbReference type="ARBA" id="ARBA00001165"/>
    </source>
</evidence>
<comment type="catalytic activity">
    <reaction evidence="7">
        <text>aldehydo-D-galacturonate = keto-D-tagaturonate</text>
        <dbReference type="Rhea" id="RHEA:27702"/>
        <dbReference type="ChEBI" id="CHEBI:12952"/>
        <dbReference type="ChEBI" id="CHEBI:17886"/>
    </reaction>
</comment>
<dbReference type="InterPro" id="IPR032466">
    <property type="entry name" value="Metal_Hydrolase"/>
</dbReference>
<dbReference type="Gene3D" id="1.10.2020.10">
    <property type="entry name" value="uronate isomerase, domain 2, chain A"/>
    <property type="match status" value="1"/>
</dbReference>
<reference evidence="8" key="1">
    <citation type="submission" date="2020-08" db="EMBL/GenBank/DDBJ databases">
        <title>Genome public.</title>
        <authorList>
            <person name="Liu C."/>
            <person name="Sun Q."/>
        </authorList>
    </citation>
    <scope>NUCLEOTIDE SEQUENCE</scope>
    <source>
        <strain evidence="8">NSJ-32</strain>
    </source>
</reference>
<organism evidence="8 9">
    <name type="scientific">Bianquea renquensis</name>
    <dbReference type="NCBI Taxonomy" id="2763661"/>
    <lineage>
        <taxon>Bacteria</taxon>
        <taxon>Bacillati</taxon>
        <taxon>Bacillota</taxon>
        <taxon>Clostridia</taxon>
        <taxon>Eubacteriales</taxon>
        <taxon>Bianqueaceae</taxon>
        <taxon>Bianquea</taxon>
    </lineage>
</organism>
<comment type="similarity">
    <text evidence="3 7">Belongs to the metallo-dependent hydrolases superfamily. Uronate isomerase family.</text>
</comment>
<dbReference type="Proteomes" id="UP000657006">
    <property type="component" value="Unassembled WGS sequence"/>
</dbReference>
<keyword evidence="6 7" id="KW-0413">Isomerase</keyword>
<dbReference type="AlphaFoldDB" id="A0A926DQB1"/>
<dbReference type="GO" id="GO:0008880">
    <property type="term" value="F:glucuronate isomerase activity"/>
    <property type="evidence" value="ECO:0007669"/>
    <property type="project" value="UniProtKB-UniRule"/>
</dbReference>
<gene>
    <name evidence="7 8" type="primary">uxaC</name>
    <name evidence="8" type="ORF">H8730_06730</name>
</gene>
<dbReference type="SUPFAM" id="SSF51556">
    <property type="entry name" value="Metallo-dependent hydrolases"/>
    <property type="match status" value="1"/>
</dbReference>
<comment type="pathway">
    <text evidence="2 7">Carbohydrate metabolism; pentose and glucuronate interconversion.</text>
</comment>
<evidence type="ECO:0000256" key="2">
    <source>
        <dbReference type="ARBA" id="ARBA00004892"/>
    </source>
</evidence>
<dbReference type="GO" id="GO:0042840">
    <property type="term" value="P:D-glucuronate catabolic process"/>
    <property type="evidence" value="ECO:0007669"/>
    <property type="project" value="TreeGrafter"/>
</dbReference>
<evidence type="ECO:0000256" key="5">
    <source>
        <dbReference type="ARBA" id="ARBA00020555"/>
    </source>
</evidence>
<comment type="catalytic activity">
    <reaction evidence="1 7">
        <text>D-glucuronate = D-fructuronate</text>
        <dbReference type="Rhea" id="RHEA:13049"/>
        <dbReference type="ChEBI" id="CHEBI:58720"/>
        <dbReference type="ChEBI" id="CHEBI:59863"/>
        <dbReference type="EC" id="5.3.1.12"/>
    </reaction>
</comment>
<dbReference type="InterPro" id="IPR003766">
    <property type="entry name" value="Uronate_isomerase"/>
</dbReference>
<protein>
    <recommendedName>
        <fullName evidence="5 7">Uronate isomerase</fullName>
        <ecNumber evidence="4 7">5.3.1.12</ecNumber>
    </recommendedName>
    <alternativeName>
        <fullName evidence="7">Glucuronate isomerase</fullName>
    </alternativeName>
    <alternativeName>
        <fullName evidence="7">Uronic isomerase</fullName>
    </alternativeName>
</protein>
<dbReference type="PANTHER" id="PTHR30068:SF4">
    <property type="entry name" value="URONATE ISOMERASE"/>
    <property type="match status" value="1"/>
</dbReference>
<evidence type="ECO:0000256" key="7">
    <source>
        <dbReference type="HAMAP-Rule" id="MF_00675"/>
    </source>
</evidence>
<dbReference type="HAMAP" id="MF_00675">
    <property type="entry name" value="UxaC"/>
    <property type="match status" value="1"/>
</dbReference>
<sequence>METFMGPDFLLKTPTARRLYHEYAEKLPIYDYHCHINPQEIWENKRYENITQVWLYGDHYKWRIMRAMGIDEKYITGDASDYDKFVAYAKALSYAIGNPLYHWSHLELKRYFGIEETLSEKTAPVIWEKANAALQNLSCRDLIAMSNVDLIATTDEPISNLEYHQKIRQEGALHAKVVPAFRPDKIVELTNAGFAEYIASLSDVCQMPVSNLAELKQALLARIAYFHENGGRIADHGLDYAPYAEASAETVDGIFQRALRGEVLTNAERDQYRTHLLVFFGEEYATRGWVMQLHMAAIRNNNSKLFQDKGPDVGNDAILDVHLAAGLAGLMDAMAKDGALPKTILYSLNPNHNYSLLTIGGCFAGEIPGKIQLGSAWWFNDHIDGMREQMRTVANVGVLGKFIGMLTDSRSFLSYFRHEYFRRLVCDLVGDWVENGEYPDDEEMLKEIVEGICYRNAVEYFGIAL</sequence>
<proteinExistence type="inferred from homology"/>
<dbReference type="EMBL" id="JACRSQ010000007">
    <property type="protein sequence ID" value="MBC8543235.1"/>
    <property type="molecule type" value="Genomic_DNA"/>
</dbReference>
<dbReference type="Pfam" id="PF02614">
    <property type="entry name" value="UxaC"/>
    <property type="match status" value="1"/>
</dbReference>
<dbReference type="EC" id="5.3.1.12" evidence="4 7"/>
<evidence type="ECO:0000256" key="6">
    <source>
        <dbReference type="ARBA" id="ARBA00023235"/>
    </source>
</evidence>
<comment type="caution">
    <text evidence="8">The sequence shown here is derived from an EMBL/GenBank/DDBJ whole genome shotgun (WGS) entry which is preliminary data.</text>
</comment>
<evidence type="ECO:0000256" key="4">
    <source>
        <dbReference type="ARBA" id="ARBA00012546"/>
    </source>
</evidence>
<dbReference type="Gene3D" id="3.20.20.140">
    <property type="entry name" value="Metal-dependent hydrolases"/>
    <property type="match status" value="1"/>
</dbReference>
<dbReference type="PANTHER" id="PTHR30068">
    <property type="entry name" value="URONATE ISOMERASE"/>
    <property type="match status" value="1"/>
</dbReference>
<evidence type="ECO:0000256" key="3">
    <source>
        <dbReference type="ARBA" id="ARBA00008397"/>
    </source>
</evidence>